<dbReference type="EMBL" id="LJYG01000084">
    <property type="protein sequence ID" value="KRQ10332.1"/>
    <property type="molecule type" value="Genomic_DNA"/>
</dbReference>
<dbReference type="InterPro" id="IPR028082">
    <property type="entry name" value="Peripla_BP_I"/>
</dbReference>
<organism evidence="7 9">
    <name type="scientific">Bradyrhizobium manausense</name>
    <dbReference type="NCBI Taxonomy" id="989370"/>
    <lineage>
        <taxon>Bacteria</taxon>
        <taxon>Pseudomonadati</taxon>
        <taxon>Pseudomonadota</taxon>
        <taxon>Alphaproteobacteria</taxon>
        <taxon>Hyphomicrobiales</taxon>
        <taxon>Nitrobacteraceae</taxon>
        <taxon>Bradyrhizobium</taxon>
    </lineage>
</organism>
<feature type="chain" id="PRO_5010920118" evidence="4">
    <location>
        <begin position="21"/>
        <end position="369"/>
    </location>
</feature>
<name>A0A0R3E6D1_9BRAD</name>
<reference evidence="7 9" key="1">
    <citation type="submission" date="2015-09" db="EMBL/GenBank/DDBJ databases">
        <title>Draft Genome Sequence of Bradyrhizobium manausense Strain BR 3351T, a Novel Symbiotic Nitrogen-Fixing Alphaproteobacterium Isolated from Brazilian Amazon Rain Forest.</title>
        <authorList>
            <person name="De Araujo J.L."/>
            <person name="Zilli J.E."/>
        </authorList>
    </citation>
    <scope>NUCLEOTIDE SEQUENCE [LARGE SCALE GENOMIC DNA]</scope>
    <source>
        <strain evidence="7 9">BR3351</strain>
    </source>
</reference>
<feature type="signal peptide" evidence="4">
    <location>
        <begin position="1"/>
        <end position="20"/>
    </location>
</feature>
<dbReference type="STRING" id="989370.AOQ71_02490"/>
<evidence type="ECO:0000256" key="2">
    <source>
        <dbReference type="ARBA" id="ARBA00007639"/>
    </source>
</evidence>
<gene>
    <name evidence="8" type="ORF">AOQ71_02490</name>
    <name evidence="7" type="ORF">AOQ71_08835</name>
    <name evidence="6" type="ORF">AOQ71_19025</name>
</gene>
<dbReference type="GO" id="GO:0030246">
    <property type="term" value="F:carbohydrate binding"/>
    <property type="evidence" value="ECO:0007669"/>
    <property type="project" value="UniProtKB-ARBA"/>
</dbReference>
<comment type="similarity">
    <text evidence="2">Belongs to the bacterial solute-binding protein 2 family.</text>
</comment>
<dbReference type="EMBL" id="LJYG01000015">
    <property type="protein sequence ID" value="KRQ17367.1"/>
    <property type="molecule type" value="Genomic_DNA"/>
</dbReference>
<dbReference type="InterPro" id="IPR025997">
    <property type="entry name" value="SBP_2_dom"/>
</dbReference>
<dbReference type="Proteomes" id="UP000051936">
    <property type="component" value="Unassembled WGS sequence"/>
</dbReference>
<protein>
    <submittedName>
        <fullName evidence="7">Sugar ABC transporter substrate-binding protein</fullName>
    </submittedName>
</protein>
<dbReference type="AlphaFoldDB" id="A0A0R3E6D1"/>
<evidence type="ECO:0000256" key="4">
    <source>
        <dbReference type="SAM" id="SignalP"/>
    </source>
</evidence>
<dbReference type="EMBL" id="LJYG01000041">
    <property type="protein sequence ID" value="KRQ15636.1"/>
    <property type="molecule type" value="Genomic_DNA"/>
</dbReference>
<feature type="domain" description="Periplasmic binding protein" evidence="5">
    <location>
        <begin position="59"/>
        <end position="326"/>
    </location>
</feature>
<dbReference type="Gene3D" id="3.40.50.2300">
    <property type="match status" value="2"/>
</dbReference>
<evidence type="ECO:0000313" key="9">
    <source>
        <dbReference type="Proteomes" id="UP000051936"/>
    </source>
</evidence>
<dbReference type="PANTHER" id="PTHR46847">
    <property type="entry name" value="D-ALLOSE-BINDING PERIPLASMIC PROTEIN-RELATED"/>
    <property type="match status" value="1"/>
</dbReference>
<comment type="subcellular location">
    <subcellularLocation>
        <location evidence="1">Cell envelope</location>
    </subcellularLocation>
</comment>
<evidence type="ECO:0000313" key="7">
    <source>
        <dbReference type="EMBL" id="KRQ15636.1"/>
    </source>
</evidence>
<evidence type="ECO:0000259" key="5">
    <source>
        <dbReference type="Pfam" id="PF13407"/>
    </source>
</evidence>
<keyword evidence="9" id="KW-1185">Reference proteome</keyword>
<dbReference type="Pfam" id="PF13407">
    <property type="entry name" value="Peripla_BP_4"/>
    <property type="match status" value="1"/>
</dbReference>
<dbReference type="GO" id="GO:0030313">
    <property type="term" value="C:cell envelope"/>
    <property type="evidence" value="ECO:0007669"/>
    <property type="project" value="UniProtKB-SubCell"/>
</dbReference>
<evidence type="ECO:0000313" key="6">
    <source>
        <dbReference type="EMBL" id="KRQ10332.1"/>
    </source>
</evidence>
<dbReference type="SUPFAM" id="SSF53822">
    <property type="entry name" value="Periplasmic binding protein-like I"/>
    <property type="match status" value="1"/>
</dbReference>
<evidence type="ECO:0000256" key="1">
    <source>
        <dbReference type="ARBA" id="ARBA00004196"/>
    </source>
</evidence>
<accession>A0A0R3E6D1</accession>
<proteinExistence type="inferred from homology"/>
<dbReference type="OrthoDB" id="9342512at2"/>
<comment type="caution">
    <text evidence="7">The sequence shown here is derived from an EMBL/GenBank/DDBJ whole genome shotgun (WGS) entry which is preliminary data.</text>
</comment>
<dbReference type="PANTHER" id="PTHR46847:SF1">
    <property type="entry name" value="D-ALLOSE-BINDING PERIPLASMIC PROTEIN-RELATED"/>
    <property type="match status" value="1"/>
</dbReference>
<evidence type="ECO:0000313" key="8">
    <source>
        <dbReference type="EMBL" id="KRQ17367.1"/>
    </source>
</evidence>
<evidence type="ECO:0000256" key="3">
    <source>
        <dbReference type="ARBA" id="ARBA00022729"/>
    </source>
</evidence>
<sequence length="369" mass="38844">MTRLLTSVGVLWLGMALAHADDDTAYMEKAKAFLENVAAPVTKWDGPTAGPKAQGKKLIVIVSTDQRNGGAQGAGDGAAEAAKAMGWDVRQLDGQGTVPGHATALTQAIAMKPQGILNVGIDSKEQQPLLEQAAAAGIKIVGWHAGPNPGAIEGIPAVFTNVTTDPTEVATSAGLEAVVKSGGHAGVILFTDSIYAIATAKTNAERAAVEGCKGCKVLEVVDTPIADLSNRMGQLTTSLLSKYGKQWTYSIAVNDLYYDFSAPALQAAGVDPANGFPQQISAGDGSVPAFKRIRDKQYQIATVAEPLNLQGWIMVDEINRAFAGEKPSGFVPHVHLFTAENVEKDGGKDNKFDPGNGYRDEYKKIWGVK</sequence>
<keyword evidence="3 4" id="KW-0732">Signal</keyword>